<dbReference type="Pfam" id="PF01636">
    <property type="entry name" value="APH"/>
    <property type="match status" value="1"/>
</dbReference>
<protein>
    <recommendedName>
        <fullName evidence="1">Aminoglycoside phosphotransferase domain-containing protein</fullName>
    </recommendedName>
</protein>
<dbReference type="AlphaFoldDB" id="A0A0F9PPP7"/>
<comment type="caution">
    <text evidence="2">The sequence shown here is derived from an EMBL/GenBank/DDBJ whole genome shotgun (WGS) entry which is preliminary data.</text>
</comment>
<name>A0A0F9PPP7_9ZZZZ</name>
<evidence type="ECO:0000313" key="2">
    <source>
        <dbReference type="EMBL" id="KKM95162.1"/>
    </source>
</evidence>
<organism evidence="2">
    <name type="scientific">marine sediment metagenome</name>
    <dbReference type="NCBI Taxonomy" id="412755"/>
    <lineage>
        <taxon>unclassified sequences</taxon>
        <taxon>metagenomes</taxon>
        <taxon>ecological metagenomes</taxon>
    </lineage>
</organism>
<gene>
    <name evidence="2" type="ORF">LCGC14_1191030</name>
</gene>
<feature type="domain" description="Aminoglycoside phosphotransferase" evidence="1">
    <location>
        <begin position="368"/>
        <end position="427"/>
    </location>
</feature>
<proteinExistence type="predicted"/>
<reference evidence="2" key="1">
    <citation type="journal article" date="2015" name="Nature">
        <title>Complex archaea that bridge the gap between prokaryotes and eukaryotes.</title>
        <authorList>
            <person name="Spang A."/>
            <person name="Saw J.H."/>
            <person name="Jorgensen S.L."/>
            <person name="Zaremba-Niedzwiedzka K."/>
            <person name="Martijn J."/>
            <person name="Lind A.E."/>
            <person name="van Eijk R."/>
            <person name="Schleper C."/>
            <person name="Guy L."/>
            <person name="Ettema T.J."/>
        </authorList>
    </citation>
    <scope>NUCLEOTIDE SEQUENCE</scope>
</reference>
<accession>A0A0F9PPP7</accession>
<dbReference type="InterPro" id="IPR029044">
    <property type="entry name" value="Nucleotide-diphossugar_trans"/>
</dbReference>
<dbReference type="EMBL" id="LAZR01006046">
    <property type="protein sequence ID" value="KKM95162.1"/>
    <property type="molecule type" value="Genomic_DNA"/>
</dbReference>
<dbReference type="Gene3D" id="3.90.550.10">
    <property type="entry name" value="Spore Coat Polysaccharide Biosynthesis Protein SpsA, Chain A"/>
    <property type="match status" value="1"/>
</dbReference>
<dbReference type="InterPro" id="IPR011009">
    <property type="entry name" value="Kinase-like_dom_sf"/>
</dbReference>
<dbReference type="InterPro" id="IPR002575">
    <property type="entry name" value="Aminoglycoside_PTrfase"/>
</dbReference>
<evidence type="ECO:0000259" key="1">
    <source>
        <dbReference type="Pfam" id="PF01636"/>
    </source>
</evidence>
<dbReference type="SUPFAM" id="SSF56112">
    <property type="entry name" value="Protein kinase-like (PK-like)"/>
    <property type="match status" value="1"/>
</dbReference>
<dbReference type="SUPFAM" id="SSF53448">
    <property type="entry name" value="Nucleotide-diphospho-sugar transferases"/>
    <property type="match status" value="1"/>
</dbReference>
<sequence>MVEYKVVIPSAGIGSRLSGRCDHINKTLVPVANKPIIAYIIDKFDPKIEIVIALGYKGDLIRQFLKLAYPERKFTFIDIDPYDGPNSGLGYTLLSCKHELQCPFIFFTNDAIVQEDIPLPDYNWLGYSHTPAGTDYRSVVLDPWDRDIAKGLCEKGANTENGAYVGICGIKDYEYFWQLMEHEDARRLGESYALGKMMDRSIKAKKFTWLDTGTTEAMEFANNTLKSDGDPVILPKVNECIWFCNNKVIKFSTDARSVGRKVTRATFLKGYVPTIVDSTDNMFCYNRVDGEIMSKAVTPIMFRRFLVWLEPLWESRPAIPEFEHKCLQFYKEKTKQRIDDYFRRFGYKDEEQIINDVRVPTTYCVLNNIDWKNVVIGSPTRFHGDLHFENILCTPATDEFCLLDWREDFAGSLVVGDIYYDFAKLLHGFIISHELINKNLYEITTQSDNLIKFDFLRKHSSLQLEADLRHYVMEKGYDWKKVKILTALIYLNIAALHHEPYCHLLFVLGKLLLHEETTE</sequence>